<name>A0ABD0ZKN3_CARAN</name>
<organism evidence="10 11">
    <name type="scientific">Cardamine amara subsp. amara</name>
    <dbReference type="NCBI Taxonomy" id="228776"/>
    <lineage>
        <taxon>Eukaryota</taxon>
        <taxon>Viridiplantae</taxon>
        <taxon>Streptophyta</taxon>
        <taxon>Embryophyta</taxon>
        <taxon>Tracheophyta</taxon>
        <taxon>Spermatophyta</taxon>
        <taxon>Magnoliopsida</taxon>
        <taxon>eudicotyledons</taxon>
        <taxon>Gunneridae</taxon>
        <taxon>Pentapetalae</taxon>
        <taxon>rosids</taxon>
        <taxon>malvids</taxon>
        <taxon>Brassicales</taxon>
        <taxon>Brassicaceae</taxon>
        <taxon>Cardamineae</taxon>
        <taxon>Cardamine</taxon>
    </lineage>
</organism>
<evidence type="ECO:0000256" key="8">
    <source>
        <dbReference type="SAM" id="SignalP"/>
    </source>
</evidence>
<dbReference type="PANTHER" id="PTHR31451">
    <property type="match status" value="1"/>
</dbReference>
<feature type="chain" id="PRO_5044820238" description="mannan endo-1,4-beta-mannosidase" evidence="8">
    <location>
        <begin position="18"/>
        <end position="418"/>
    </location>
</feature>
<comment type="subcellular location">
    <subcellularLocation>
        <location evidence="2">Secreted</location>
    </subcellularLocation>
</comment>
<dbReference type="FunFam" id="3.20.20.80:FF:000012">
    <property type="entry name" value="Mannan endo-1,4-beta-mannosidase 6"/>
    <property type="match status" value="1"/>
</dbReference>
<sequence length="418" mass="46670">MKYSCFIAFLAIVIALAQNYSDLVVVEAVSCDGFVSKKDVQFILNGKPFYANGFNAYWLAYEATDPTTRFKITYAFQNATSHGMTIARTWGFHDGGYRALQTAPGSYDELTFQGLDFAIVEAKRLGIKLIITFVNNYSDFGGRKQYVAWAKSSGQNVSSDDDFYTNPLVKQFYKNHVKTMVNRVNTFTKVVYKDEPAIMGWELMNEPQCRADPSGKTLMDWINEMAPYVKSVDSNHLLSTGLEGFYGDSSPQRKTSLNPVAANVLGTDFIANHNLDSIDFASIHSYPDLWFPNLDENARLDYLRKWLEGHIEDAQNILKKPIILGEFGKPSNTPGYTQAQRDAVFTTTFDTIYASAQKGGPAAGALFWHVISDGMDNFKDALSIVLSDNTSTVNIISQQSRKMAFLGGKGKLSRKIKD</sequence>
<comment type="caution">
    <text evidence="10">The sequence shown here is derived from an EMBL/GenBank/DDBJ whole genome shotgun (WGS) entry which is preliminary data.</text>
</comment>
<comment type="similarity">
    <text evidence="3">Belongs to the glycosyl hydrolase 5 (cellulase A) family.</text>
</comment>
<dbReference type="Proteomes" id="UP001558713">
    <property type="component" value="Unassembled WGS sequence"/>
</dbReference>
<gene>
    <name evidence="10" type="ORF">V5N11_015845</name>
</gene>
<dbReference type="InterPro" id="IPR001547">
    <property type="entry name" value="Glyco_hydro_5"/>
</dbReference>
<keyword evidence="11" id="KW-1185">Reference proteome</keyword>
<evidence type="ECO:0000313" key="11">
    <source>
        <dbReference type="Proteomes" id="UP001558713"/>
    </source>
</evidence>
<dbReference type="GO" id="GO:0005576">
    <property type="term" value="C:extracellular region"/>
    <property type="evidence" value="ECO:0007669"/>
    <property type="project" value="UniProtKB-SubCell"/>
</dbReference>
<reference evidence="10 11" key="1">
    <citation type="submission" date="2024-04" db="EMBL/GenBank/DDBJ databases">
        <title>Genome assembly C_amara_ONT_v2.</title>
        <authorList>
            <person name="Yant L."/>
            <person name="Moore C."/>
            <person name="Slenker M."/>
        </authorList>
    </citation>
    <scope>NUCLEOTIDE SEQUENCE [LARGE SCALE GENOMIC DNA]</scope>
    <source>
        <tissue evidence="10">Leaf</tissue>
    </source>
</reference>
<evidence type="ECO:0000259" key="9">
    <source>
        <dbReference type="Pfam" id="PF26410"/>
    </source>
</evidence>
<dbReference type="InterPro" id="IPR017853">
    <property type="entry name" value="GH"/>
</dbReference>
<evidence type="ECO:0000256" key="6">
    <source>
        <dbReference type="ARBA" id="ARBA00022801"/>
    </source>
</evidence>
<keyword evidence="6" id="KW-0378">Hydrolase</keyword>
<keyword evidence="7" id="KW-0326">Glycosidase</keyword>
<accession>A0ABD0ZKN3</accession>
<dbReference type="Pfam" id="PF26410">
    <property type="entry name" value="GH5_mannosidase"/>
    <property type="match status" value="1"/>
</dbReference>
<dbReference type="InterPro" id="IPR045053">
    <property type="entry name" value="MAN-like"/>
</dbReference>
<evidence type="ECO:0000256" key="2">
    <source>
        <dbReference type="ARBA" id="ARBA00004613"/>
    </source>
</evidence>
<protein>
    <recommendedName>
        <fullName evidence="4">mannan endo-1,4-beta-mannosidase</fullName>
        <ecNumber evidence="4">3.2.1.78</ecNumber>
    </recommendedName>
</protein>
<evidence type="ECO:0000256" key="3">
    <source>
        <dbReference type="ARBA" id="ARBA00005641"/>
    </source>
</evidence>
<proteinExistence type="inferred from homology"/>
<keyword evidence="5" id="KW-0964">Secreted</keyword>
<dbReference type="Gene3D" id="3.20.20.80">
    <property type="entry name" value="Glycosidases"/>
    <property type="match status" value="1"/>
</dbReference>
<evidence type="ECO:0000256" key="7">
    <source>
        <dbReference type="ARBA" id="ARBA00023295"/>
    </source>
</evidence>
<dbReference type="PANTHER" id="PTHR31451:SF42">
    <property type="entry name" value="MANNAN ENDO-1,4-BETA-MANNOSIDASE 3-RELATED"/>
    <property type="match status" value="1"/>
</dbReference>
<feature type="signal peptide" evidence="8">
    <location>
        <begin position="1"/>
        <end position="17"/>
    </location>
</feature>
<evidence type="ECO:0000313" key="10">
    <source>
        <dbReference type="EMBL" id="KAL1187885.1"/>
    </source>
</evidence>
<dbReference type="GO" id="GO:0016985">
    <property type="term" value="F:mannan endo-1,4-beta-mannosidase activity"/>
    <property type="evidence" value="ECO:0007669"/>
    <property type="project" value="UniProtKB-EC"/>
</dbReference>
<dbReference type="SUPFAM" id="SSF51445">
    <property type="entry name" value="(Trans)glycosidases"/>
    <property type="match status" value="1"/>
</dbReference>
<evidence type="ECO:0000256" key="1">
    <source>
        <dbReference type="ARBA" id="ARBA00001678"/>
    </source>
</evidence>
<dbReference type="EC" id="3.2.1.78" evidence="4"/>
<evidence type="ECO:0000256" key="4">
    <source>
        <dbReference type="ARBA" id="ARBA00012706"/>
    </source>
</evidence>
<dbReference type="EMBL" id="JBANAX010000939">
    <property type="protein sequence ID" value="KAL1187885.1"/>
    <property type="molecule type" value="Genomic_DNA"/>
</dbReference>
<keyword evidence="8" id="KW-0732">Signal</keyword>
<dbReference type="AlphaFoldDB" id="A0ABD0ZKN3"/>
<feature type="domain" description="Glycoside hydrolase family 5" evidence="9">
    <location>
        <begin position="34"/>
        <end position="369"/>
    </location>
</feature>
<comment type="catalytic activity">
    <reaction evidence="1">
        <text>Random hydrolysis of (1-&gt;4)-beta-D-mannosidic linkages in mannans, galactomannans and glucomannans.</text>
        <dbReference type="EC" id="3.2.1.78"/>
    </reaction>
</comment>
<evidence type="ECO:0000256" key="5">
    <source>
        <dbReference type="ARBA" id="ARBA00022525"/>
    </source>
</evidence>